<reference evidence="5" key="2">
    <citation type="journal article" date="2021" name="Genome Biol. Evol.">
        <title>Developing a high-quality reference genome for a parasitic bivalve with doubly uniparental inheritance (Bivalvia: Unionida).</title>
        <authorList>
            <person name="Smith C.H."/>
        </authorList>
    </citation>
    <scope>NUCLEOTIDE SEQUENCE</scope>
    <source>
        <strain evidence="5">CHS0354</strain>
        <tissue evidence="5">Mantle</tissue>
    </source>
</reference>
<dbReference type="CDD" id="cd06263">
    <property type="entry name" value="MAM"/>
    <property type="match status" value="1"/>
</dbReference>
<dbReference type="EMBL" id="JAEAOA010000299">
    <property type="protein sequence ID" value="KAK3591228.1"/>
    <property type="molecule type" value="Genomic_DNA"/>
</dbReference>
<name>A0AAE0SGF2_9BIVA</name>
<keyword evidence="1" id="KW-0677">Repeat</keyword>
<dbReference type="PRINTS" id="PR00020">
    <property type="entry name" value="MAMDOMAIN"/>
</dbReference>
<dbReference type="InterPro" id="IPR000998">
    <property type="entry name" value="MAM_dom"/>
</dbReference>
<reference evidence="5" key="3">
    <citation type="submission" date="2023-05" db="EMBL/GenBank/DDBJ databases">
        <authorList>
            <person name="Smith C.H."/>
        </authorList>
    </citation>
    <scope>NUCLEOTIDE SEQUENCE</scope>
    <source>
        <strain evidence="5">CHS0354</strain>
        <tissue evidence="5">Mantle</tissue>
    </source>
</reference>
<evidence type="ECO:0000259" key="4">
    <source>
        <dbReference type="PROSITE" id="PS50060"/>
    </source>
</evidence>
<keyword evidence="6" id="KW-1185">Reference proteome</keyword>
<gene>
    <name evidence="5" type="ORF">CHS0354_003860</name>
</gene>
<evidence type="ECO:0000313" key="5">
    <source>
        <dbReference type="EMBL" id="KAK3591228.1"/>
    </source>
</evidence>
<organism evidence="5 6">
    <name type="scientific">Potamilus streckersoni</name>
    <dbReference type="NCBI Taxonomy" id="2493646"/>
    <lineage>
        <taxon>Eukaryota</taxon>
        <taxon>Metazoa</taxon>
        <taxon>Spiralia</taxon>
        <taxon>Lophotrochozoa</taxon>
        <taxon>Mollusca</taxon>
        <taxon>Bivalvia</taxon>
        <taxon>Autobranchia</taxon>
        <taxon>Heteroconchia</taxon>
        <taxon>Palaeoheterodonta</taxon>
        <taxon>Unionida</taxon>
        <taxon>Unionoidea</taxon>
        <taxon>Unionidae</taxon>
        <taxon>Ambleminae</taxon>
        <taxon>Lampsilini</taxon>
        <taxon>Potamilus</taxon>
    </lineage>
</organism>
<accession>A0AAE0SGF2</accession>
<feature type="signal peptide" evidence="3">
    <location>
        <begin position="1"/>
        <end position="22"/>
    </location>
</feature>
<feature type="domain" description="MAM" evidence="4">
    <location>
        <begin position="186"/>
        <end position="326"/>
    </location>
</feature>
<dbReference type="PANTHER" id="PTHR23282:SF101">
    <property type="entry name" value="MAM DOMAIN-CONTAINING PROTEIN"/>
    <property type="match status" value="1"/>
</dbReference>
<dbReference type="AlphaFoldDB" id="A0AAE0SGF2"/>
<keyword evidence="2" id="KW-0812">Transmembrane</keyword>
<proteinExistence type="predicted"/>
<dbReference type="Pfam" id="PF00629">
    <property type="entry name" value="MAM"/>
    <property type="match status" value="2"/>
</dbReference>
<keyword evidence="3" id="KW-0732">Signal</keyword>
<dbReference type="SMART" id="SM00137">
    <property type="entry name" value="MAM"/>
    <property type="match status" value="1"/>
</dbReference>
<evidence type="ECO:0000256" key="1">
    <source>
        <dbReference type="ARBA" id="ARBA00022737"/>
    </source>
</evidence>
<feature type="transmembrane region" description="Helical" evidence="2">
    <location>
        <begin position="363"/>
        <end position="387"/>
    </location>
</feature>
<dbReference type="FunFam" id="2.60.120.200:FF:000128">
    <property type="entry name" value="enteropeptidase isoform X2"/>
    <property type="match status" value="1"/>
</dbReference>
<feature type="domain" description="MAM" evidence="4">
    <location>
        <begin position="27"/>
        <end position="187"/>
    </location>
</feature>
<dbReference type="Gene3D" id="2.60.120.200">
    <property type="match status" value="2"/>
</dbReference>
<dbReference type="GO" id="GO:0016020">
    <property type="term" value="C:membrane"/>
    <property type="evidence" value="ECO:0007669"/>
    <property type="project" value="InterPro"/>
</dbReference>
<sequence length="455" mass="50577">MKDIVAAFSFTFLIIIVSLTGAICRQDTCNFDNGLCGWVQGESDNFNWIRTSGGRSTINTGPKHGHTTGNDMKDYYMIIDASGRKEGNRAVLKRMGFDYEGRACLSFWYHMYGLHMGTLNINVIKNTYYPLLVWSKTGSQSESWTHAAVDLEIGYNAMIEFEAIRGNGPFGNMALDDVSLTHESCFNCVFDDDFCLWKDNQGWKLSPNEAKSGMYATTHASQGCVPYTGVNHILRTPVHAMQGPVYISFLYFLNGSDIRLQLYIISPAKAYILWKGSSCNTWRIISVFVNESLPNFTLEFEVYTGPSCLGQTGLKNVTVVMGKCQGSTTVISKRASHPSVTEFQTTSSTDLIHESDNTKRSDAAIIGSVAGSLVFVVVLAFVAVGIFRKKQCLKERNSGNAVFQLPSNETLQHGENTGDYLHVVFSSNPNSSEYYITPLPHSIVRNNDNEYDYVS</sequence>
<dbReference type="Proteomes" id="UP001195483">
    <property type="component" value="Unassembled WGS sequence"/>
</dbReference>
<dbReference type="PROSITE" id="PS50060">
    <property type="entry name" value="MAM_2"/>
    <property type="match status" value="2"/>
</dbReference>
<reference evidence="5" key="1">
    <citation type="journal article" date="2021" name="Genome Biol. Evol.">
        <title>A High-Quality Reference Genome for a Parasitic Bivalve with Doubly Uniparental Inheritance (Bivalvia: Unionida).</title>
        <authorList>
            <person name="Smith C.H."/>
        </authorList>
    </citation>
    <scope>NUCLEOTIDE SEQUENCE</scope>
    <source>
        <strain evidence="5">CHS0354</strain>
    </source>
</reference>
<keyword evidence="2" id="KW-1133">Transmembrane helix</keyword>
<dbReference type="PANTHER" id="PTHR23282">
    <property type="entry name" value="APICAL ENDOSOMAL GLYCOPROTEIN PRECURSOR"/>
    <property type="match status" value="1"/>
</dbReference>
<dbReference type="InterPro" id="IPR051560">
    <property type="entry name" value="MAM_domain-containing"/>
</dbReference>
<evidence type="ECO:0000313" key="6">
    <source>
        <dbReference type="Proteomes" id="UP001195483"/>
    </source>
</evidence>
<comment type="caution">
    <text evidence="5">The sequence shown here is derived from an EMBL/GenBank/DDBJ whole genome shotgun (WGS) entry which is preliminary data.</text>
</comment>
<dbReference type="SUPFAM" id="SSF49899">
    <property type="entry name" value="Concanavalin A-like lectins/glucanases"/>
    <property type="match status" value="2"/>
</dbReference>
<dbReference type="InterPro" id="IPR013320">
    <property type="entry name" value="ConA-like_dom_sf"/>
</dbReference>
<feature type="chain" id="PRO_5042162813" description="MAM domain-containing protein" evidence="3">
    <location>
        <begin position="23"/>
        <end position="455"/>
    </location>
</feature>
<evidence type="ECO:0000256" key="3">
    <source>
        <dbReference type="SAM" id="SignalP"/>
    </source>
</evidence>
<protein>
    <recommendedName>
        <fullName evidence="4">MAM domain-containing protein</fullName>
    </recommendedName>
</protein>
<evidence type="ECO:0000256" key="2">
    <source>
        <dbReference type="SAM" id="Phobius"/>
    </source>
</evidence>
<keyword evidence="2" id="KW-0472">Membrane</keyword>